<evidence type="ECO:0000313" key="2">
    <source>
        <dbReference type="EMBL" id="CAG7784787.1"/>
    </source>
</evidence>
<evidence type="ECO:0008006" key="4">
    <source>
        <dbReference type="Google" id="ProtNLM"/>
    </source>
</evidence>
<evidence type="ECO:0000313" key="3">
    <source>
        <dbReference type="Proteomes" id="UP000708208"/>
    </source>
</evidence>
<accession>A0A8J2KH75</accession>
<dbReference type="PANTHER" id="PTHR34153">
    <property type="entry name" value="SI:CH211-262H13.3-RELATED-RELATED"/>
    <property type="match status" value="1"/>
</dbReference>
<proteinExistence type="predicted"/>
<name>A0A8J2KH75_9HEXA</name>
<feature type="region of interest" description="Disordered" evidence="1">
    <location>
        <begin position="87"/>
        <end position="114"/>
    </location>
</feature>
<gene>
    <name evidence="2" type="ORF">AFUS01_LOCUS23451</name>
</gene>
<dbReference type="Proteomes" id="UP000708208">
    <property type="component" value="Unassembled WGS sequence"/>
</dbReference>
<feature type="compositionally biased region" description="Polar residues" evidence="1">
    <location>
        <begin position="98"/>
        <end position="114"/>
    </location>
</feature>
<sequence>MESPQDCWKKYFPVQVKLSSDDLSYVRSQQEQFLETSNLESAEETSEKSKPRRKTTHGKIISKLPEDTFSEIDADVLPQPPFVSTITLEDPGEESCMSRDQNQSTSEVEEGSSTPENVLLQVASASGHTFDVVQQRYSVGKLQVTAVEKLILEKIEALSRKIEELSTHVQALTPIHHITEGDVSDCPNLPSTTVQELQFVDQFCQSAVTNAKKMASMLSRVGGRNVKDAIENVLSELMADCVAIEYNWAGTKRGGSQKLAFKNTRLVALIHDSVKIMKNHARVERVEIEEPIKVWLKNAGARLKRTNIHFDELAE</sequence>
<comment type="caution">
    <text evidence="2">The sequence shown here is derived from an EMBL/GenBank/DDBJ whole genome shotgun (WGS) entry which is preliminary data.</text>
</comment>
<feature type="region of interest" description="Disordered" evidence="1">
    <location>
        <begin position="31"/>
        <end position="64"/>
    </location>
</feature>
<protein>
    <recommendedName>
        <fullName evidence="4">DUF4806 domain-containing protein</fullName>
    </recommendedName>
</protein>
<keyword evidence="3" id="KW-1185">Reference proteome</keyword>
<dbReference type="AlphaFoldDB" id="A0A8J2KH75"/>
<organism evidence="2 3">
    <name type="scientific">Allacma fusca</name>
    <dbReference type="NCBI Taxonomy" id="39272"/>
    <lineage>
        <taxon>Eukaryota</taxon>
        <taxon>Metazoa</taxon>
        <taxon>Ecdysozoa</taxon>
        <taxon>Arthropoda</taxon>
        <taxon>Hexapoda</taxon>
        <taxon>Collembola</taxon>
        <taxon>Symphypleona</taxon>
        <taxon>Sminthuridae</taxon>
        <taxon>Allacma</taxon>
    </lineage>
</organism>
<evidence type="ECO:0000256" key="1">
    <source>
        <dbReference type="SAM" id="MobiDB-lite"/>
    </source>
</evidence>
<dbReference type="PANTHER" id="PTHR34153:SF2">
    <property type="entry name" value="SI:CH211-262H13.3-RELATED"/>
    <property type="match status" value="1"/>
</dbReference>
<reference evidence="2" key="1">
    <citation type="submission" date="2021-06" db="EMBL/GenBank/DDBJ databases">
        <authorList>
            <person name="Hodson N. C."/>
            <person name="Mongue J. A."/>
            <person name="Jaron S. K."/>
        </authorList>
    </citation>
    <scope>NUCLEOTIDE SEQUENCE</scope>
</reference>
<feature type="compositionally biased region" description="Polar residues" evidence="1">
    <location>
        <begin position="31"/>
        <end position="40"/>
    </location>
</feature>
<dbReference type="EMBL" id="CAJVCH010282865">
    <property type="protein sequence ID" value="CAG7784787.1"/>
    <property type="molecule type" value="Genomic_DNA"/>
</dbReference>
<dbReference type="OrthoDB" id="7545960at2759"/>